<dbReference type="GO" id="GO:0005682">
    <property type="term" value="C:U5 snRNP"/>
    <property type="evidence" value="ECO:0007669"/>
    <property type="project" value="TreeGrafter"/>
</dbReference>
<reference evidence="3 4" key="1">
    <citation type="journal article" date="2018" name="Genome Biol. Evol.">
        <title>Multiple Roots of Fruiting Body Formation in Amoebozoa.</title>
        <authorList>
            <person name="Hillmann F."/>
            <person name="Forbes G."/>
            <person name="Novohradska S."/>
            <person name="Ferling I."/>
            <person name="Riege K."/>
            <person name="Groth M."/>
            <person name="Westermann M."/>
            <person name="Marz M."/>
            <person name="Spaller T."/>
            <person name="Winckler T."/>
            <person name="Schaap P."/>
            <person name="Glockner G."/>
        </authorList>
    </citation>
    <scope>NUCLEOTIDE SEQUENCE [LARGE SCALE GENOMIC DNA]</scope>
    <source>
        <strain evidence="3 4">Jena</strain>
    </source>
</reference>
<keyword evidence="4" id="KW-1185">Reference proteome</keyword>
<dbReference type="Gene3D" id="3.40.30.10">
    <property type="entry name" value="Glutaredoxin"/>
    <property type="match status" value="1"/>
</dbReference>
<gene>
    <name evidence="3" type="ORF">PROFUN_05111</name>
</gene>
<evidence type="ECO:0000256" key="2">
    <source>
        <dbReference type="PIRNR" id="PIRNR017199"/>
    </source>
</evidence>
<dbReference type="STRING" id="1890364.A0A2P6NRN1"/>
<protein>
    <recommendedName>
        <fullName evidence="5">Thioredoxin-like protein 4B</fullName>
    </recommendedName>
</protein>
<sequence>MSFLRGDQTIGTHQMSGLLRRLRNKEEIDHVILNTEDKVLVLRFGEANDITCMRLDETLRKTEGELSKMAEIFVIEATDVPDYTNYFDITLIPATIFFFNTVHLKCDYGTPDNTKWIGAFHTKQDLIDLIECFYRGAMRGKPIITSPIIPSHVPQYTLLYMDI</sequence>
<dbReference type="Proteomes" id="UP000241769">
    <property type="component" value="Unassembled WGS sequence"/>
</dbReference>
<dbReference type="OrthoDB" id="147752at2759"/>
<dbReference type="PANTHER" id="PTHR12052:SF4">
    <property type="entry name" value="THIOREDOXIN-LIKE PROTEIN 4B"/>
    <property type="match status" value="1"/>
</dbReference>
<keyword evidence="2" id="KW-0507">mRNA processing</keyword>
<comment type="subcellular location">
    <subcellularLocation>
        <location evidence="2">Nucleus</location>
    </subcellularLocation>
</comment>
<dbReference type="PANTHER" id="PTHR12052">
    <property type="entry name" value="THIOREDOXIN-LIKE PROTEN 4A, 4B"/>
    <property type="match status" value="1"/>
</dbReference>
<evidence type="ECO:0000256" key="1">
    <source>
        <dbReference type="ARBA" id="ARBA00008241"/>
    </source>
</evidence>
<dbReference type="EMBL" id="MDYQ01000028">
    <property type="protein sequence ID" value="PRP86632.1"/>
    <property type="molecule type" value="Genomic_DNA"/>
</dbReference>
<dbReference type="InterPro" id="IPR004123">
    <property type="entry name" value="Dim1"/>
</dbReference>
<organism evidence="3 4">
    <name type="scientific">Planoprotostelium fungivorum</name>
    <dbReference type="NCBI Taxonomy" id="1890364"/>
    <lineage>
        <taxon>Eukaryota</taxon>
        <taxon>Amoebozoa</taxon>
        <taxon>Evosea</taxon>
        <taxon>Variosea</taxon>
        <taxon>Cavosteliida</taxon>
        <taxon>Cavosteliaceae</taxon>
        <taxon>Planoprotostelium</taxon>
    </lineage>
</organism>
<dbReference type="Pfam" id="PF02966">
    <property type="entry name" value="DIM1"/>
    <property type="match status" value="1"/>
</dbReference>
<keyword evidence="2" id="KW-0539">Nucleus</keyword>
<dbReference type="AlphaFoldDB" id="A0A2P6NRN1"/>
<proteinExistence type="inferred from homology"/>
<dbReference type="PIRSF" id="PIRSF017199">
    <property type="entry name" value="mRNA_splic_U5"/>
    <property type="match status" value="1"/>
</dbReference>
<comment type="caution">
    <text evidence="3">The sequence shown here is derived from an EMBL/GenBank/DDBJ whole genome shotgun (WGS) entry which is preliminary data.</text>
</comment>
<evidence type="ECO:0000313" key="3">
    <source>
        <dbReference type="EMBL" id="PRP86632.1"/>
    </source>
</evidence>
<dbReference type="SUPFAM" id="SSF52833">
    <property type="entry name" value="Thioredoxin-like"/>
    <property type="match status" value="1"/>
</dbReference>
<name>A0A2P6NRN1_9EUKA</name>
<dbReference type="SMART" id="SM01410">
    <property type="entry name" value="DIM1"/>
    <property type="match status" value="1"/>
</dbReference>
<comment type="similarity">
    <text evidence="1 2">Belongs to the DIM1 family.</text>
</comment>
<dbReference type="GO" id="GO:0000398">
    <property type="term" value="P:mRNA splicing, via spliceosome"/>
    <property type="evidence" value="ECO:0007669"/>
    <property type="project" value="InterPro"/>
</dbReference>
<dbReference type="InParanoid" id="A0A2P6NRN1"/>
<dbReference type="InterPro" id="IPR036249">
    <property type="entry name" value="Thioredoxin-like_sf"/>
</dbReference>
<dbReference type="GO" id="GO:0046540">
    <property type="term" value="C:U4/U6 x U5 tri-snRNP complex"/>
    <property type="evidence" value="ECO:0007669"/>
    <property type="project" value="UniProtKB-UniRule"/>
</dbReference>
<evidence type="ECO:0008006" key="5">
    <source>
        <dbReference type="Google" id="ProtNLM"/>
    </source>
</evidence>
<evidence type="ECO:0000313" key="4">
    <source>
        <dbReference type="Proteomes" id="UP000241769"/>
    </source>
</evidence>
<dbReference type="GO" id="GO:0005681">
    <property type="term" value="C:spliceosomal complex"/>
    <property type="evidence" value="ECO:0007669"/>
    <property type="project" value="TreeGrafter"/>
</dbReference>
<accession>A0A2P6NRN1</accession>
<keyword evidence="2" id="KW-0508">mRNA splicing</keyword>